<gene>
    <name evidence="2" type="ORF">RR49_01977</name>
</gene>
<evidence type="ECO:0000313" key="3">
    <source>
        <dbReference type="Proteomes" id="UP000033451"/>
    </source>
</evidence>
<comment type="caution">
    <text evidence="2">The sequence shown here is derived from an EMBL/GenBank/DDBJ whole genome shotgun (WGS) entry which is preliminary data.</text>
</comment>
<feature type="region of interest" description="Disordered" evidence="1">
    <location>
        <begin position="1"/>
        <end position="27"/>
    </location>
</feature>
<proteinExistence type="predicted"/>
<accession>A0A0F0LS23</accession>
<keyword evidence="3" id="KW-1185">Reference proteome</keyword>
<feature type="compositionally biased region" description="Gly residues" evidence="1">
    <location>
        <begin position="15"/>
        <end position="26"/>
    </location>
</feature>
<sequence>MPRHPGLSSSSSSNGVGGARGSGGKDGAVKVAYVSRLAGQVREPRNRQDASRTTASQRRWVFASPRSRQTARVSGG</sequence>
<feature type="compositionally biased region" description="Low complexity" evidence="1">
    <location>
        <begin position="1"/>
        <end position="14"/>
    </location>
</feature>
<dbReference type="Proteomes" id="UP000033451">
    <property type="component" value="Unassembled WGS sequence"/>
</dbReference>
<dbReference type="EMBL" id="JYIY01000076">
    <property type="protein sequence ID" value="KJL35933.1"/>
    <property type="molecule type" value="Genomic_DNA"/>
</dbReference>
<feature type="region of interest" description="Disordered" evidence="1">
    <location>
        <begin position="40"/>
        <end position="76"/>
    </location>
</feature>
<feature type="compositionally biased region" description="Polar residues" evidence="1">
    <location>
        <begin position="66"/>
        <end position="76"/>
    </location>
</feature>
<name>A0A0F0LS23_9MICO</name>
<dbReference type="AlphaFoldDB" id="A0A0F0LS23"/>
<organism evidence="2 3">
    <name type="scientific">Microbacterium ginsengisoli</name>
    <dbReference type="NCBI Taxonomy" id="400772"/>
    <lineage>
        <taxon>Bacteria</taxon>
        <taxon>Bacillati</taxon>
        <taxon>Actinomycetota</taxon>
        <taxon>Actinomycetes</taxon>
        <taxon>Micrococcales</taxon>
        <taxon>Microbacteriaceae</taxon>
        <taxon>Microbacterium</taxon>
    </lineage>
</organism>
<evidence type="ECO:0000256" key="1">
    <source>
        <dbReference type="SAM" id="MobiDB-lite"/>
    </source>
</evidence>
<protein>
    <submittedName>
        <fullName evidence="2">Uncharacterized protein</fullName>
    </submittedName>
</protein>
<reference evidence="2 3" key="1">
    <citation type="submission" date="2015-02" db="EMBL/GenBank/DDBJ databases">
        <title>Draft genome sequences of ten Microbacterium spp. with emphasis on heavy metal contaminated environments.</title>
        <authorList>
            <person name="Corretto E."/>
        </authorList>
    </citation>
    <scope>NUCLEOTIDE SEQUENCE [LARGE SCALE GENOMIC DNA]</scope>
    <source>
        <strain evidence="2 3">DSM 18659</strain>
    </source>
</reference>
<evidence type="ECO:0000313" key="2">
    <source>
        <dbReference type="EMBL" id="KJL35933.1"/>
    </source>
</evidence>
<dbReference type="STRING" id="400772.RR49_01977"/>